<keyword evidence="3 6" id="KW-1133">Transmembrane helix</keyword>
<evidence type="ECO:0000256" key="6">
    <source>
        <dbReference type="SAM" id="Phobius"/>
    </source>
</evidence>
<feature type="region of interest" description="Disordered" evidence="5">
    <location>
        <begin position="1"/>
        <end position="71"/>
    </location>
</feature>
<name>A0A4P6KG75_9MICO</name>
<feature type="transmembrane region" description="Helical" evidence="6">
    <location>
        <begin position="147"/>
        <end position="165"/>
    </location>
</feature>
<sequence>MTTLPPEGQDGQDTGGQPTSDAPPAAPTPPAAPQQPAAAPQQPQYQAPQQPQPQYQAPPAGGYQQPQQGYAQPAADPVSNITLNYWLSVFFTWIPALIFFLIEKDKGNQQAYAFHRDNLNFSLLRVGVVVATYILMIIPYIGWLLALVLWLGSLVLFVFHIIAAVKAPDAYRRGGQPEFIFNIPLVK</sequence>
<feature type="transmembrane region" description="Helical" evidence="6">
    <location>
        <begin position="83"/>
        <end position="102"/>
    </location>
</feature>
<keyword evidence="2 6" id="KW-0812">Transmembrane</keyword>
<keyword evidence="4 6" id="KW-0472">Membrane</keyword>
<feature type="compositionally biased region" description="Low complexity" evidence="5">
    <location>
        <begin position="1"/>
        <end position="23"/>
    </location>
</feature>
<evidence type="ECO:0000256" key="4">
    <source>
        <dbReference type="ARBA" id="ARBA00023136"/>
    </source>
</evidence>
<reference evidence="7 8" key="1">
    <citation type="submission" date="2019-02" db="EMBL/GenBank/DDBJ databases">
        <authorList>
            <person name="Sun L."/>
            <person name="Pan D."/>
            <person name="Wu X."/>
        </authorList>
    </citation>
    <scope>NUCLEOTIDE SEQUENCE [LARGE SCALE GENOMIC DNA]</scope>
    <source>
        <strain evidence="7 8">JW-1</strain>
    </source>
</reference>
<dbReference type="AlphaFoldDB" id="A0A4P6KG75"/>
<dbReference type="Proteomes" id="UP000289260">
    <property type="component" value="Chromosome"/>
</dbReference>
<proteinExistence type="predicted"/>
<evidence type="ECO:0000256" key="1">
    <source>
        <dbReference type="ARBA" id="ARBA00004141"/>
    </source>
</evidence>
<dbReference type="InterPro" id="IPR019109">
    <property type="entry name" value="MamF_MmsF"/>
</dbReference>
<evidence type="ECO:0000313" key="7">
    <source>
        <dbReference type="EMBL" id="QBE49213.1"/>
    </source>
</evidence>
<dbReference type="RefSeq" id="WP_130110343.1">
    <property type="nucleotide sequence ID" value="NZ_CP035806.1"/>
</dbReference>
<organism evidence="7 8">
    <name type="scientific">Leucobacter triazinivorans</name>
    <dbReference type="NCBI Taxonomy" id="1784719"/>
    <lineage>
        <taxon>Bacteria</taxon>
        <taxon>Bacillati</taxon>
        <taxon>Actinomycetota</taxon>
        <taxon>Actinomycetes</taxon>
        <taxon>Micrococcales</taxon>
        <taxon>Microbacteriaceae</taxon>
        <taxon>Leucobacter</taxon>
    </lineage>
</organism>
<keyword evidence="8" id="KW-1185">Reference proteome</keyword>
<dbReference type="Pfam" id="PF09685">
    <property type="entry name" value="MamF_MmsF"/>
    <property type="match status" value="1"/>
</dbReference>
<protein>
    <submittedName>
        <fullName evidence="7">DUF4870 domain-containing protein</fullName>
    </submittedName>
</protein>
<gene>
    <name evidence="7" type="ORF">EVS81_10485</name>
</gene>
<accession>A0A4P6KG75</accession>
<comment type="subcellular location">
    <subcellularLocation>
        <location evidence="1">Membrane</location>
        <topology evidence="1">Multi-pass membrane protein</topology>
    </subcellularLocation>
</comment>
<feature type="compositionally biased region" description="Pro residues" evidence="5">
    <location>
        <begin position="24"/>
        <end position="33"/>
    </location>
</feature>
<evidence type="ECO:0000256" key="2">
    <source>
        <dbReference type="ARBA" id="ARBA00022692"/>
    </source>
</evidence>
<dbReference type="EMBL" id="CP035806">
    <property type="protein sequence ID" value="QBE49213.1"/>
    <property type="molecule type" value="Genomic_DNA"/>
</dbReference>
<evidence type="ECO:0000256" key="3">
    <source>
        <dbReference type="ARBA" id="ARBA00022989"/>
    </source>
</evidence>
<dbReference type="OrthoDB" id="4953767at2"/>
<evidence type="ECO:0000313" key="8">
    <source>
        <dbReference type="Proteomes" id="UP000289260"/>
    </source>
</evidence>
<dbReference type="KEGG" id="ltr:EVS81_10485"/>
<feature type="compositionally biased region" description="Low complexity" evidence="5">
    <location>
        <begin position="34"/>
        <end position="71"/>
    </location>
</feature>
<evidence type="ECO:0000256" key="5">
    <source>
        <dbReference type="SAM" id="MobiDB-lite"/>
    </source>
</evidence>
<feature type="transmembrane region" description="Helical" evidence="6">
    <location>
        <begin position="123"/>
        <end position="141"/>
    </location>
</feature>